<keyword evidence="1" id="KW-0677">Repeat</keyword>
<feature type="compositionally biased region" description="Low complexity" evidence="2">
    <location>
        <begin position="279"/>
        <end position="289"/>
    </location>
</feature>
<protein>
    <submittedName>
        <fullName evidence="3">Uncharacterized protein</fullName>
    </submittedName>
</protein>
<evidence type="ECO:0000256" key="1">
    <source>
        <dbReference type="ARBA" id="ARBA00022737"/>
    </source>
</evidence>
<feature type="region of interest" description="Disordered" evidence="2">
    <location>
        <begin position="211"/>
        <end position="242"/>
    </location>
</feature>
<feature type="compositionally biased region" description="Low complexity" evidence="2">
    <location>
        <begin position="126"/>
        <end position="146"/>
    </location>
</feature>
<dbReference type="PANTHER" id="PTHR47942">
    <property type="entry name" value="TETRATRICOPEPTIDE REPEAT (TPR)-LIKE SUPERFAMILY PROTEIN-RELATED"/>
    <property type="match status" value="1"/>
</dbReference>
<dbReference type="Proteomes" id="UP000703661">
    <property type="component" value="Unassembled WGS sequence"/>
</dbReference>
<gene>
    <name evidence="3" type="ORF">BGZ80_009526</name>
</gene>
<reference evidence="3" key="1">
    <citation type="journal article" date="2020" name="Fungal Divers.">
        <title>Resolving the Mortierellaceae phylogeny through synthesis of multi-gene phylogenetics and phylogenomics.</title>
        <authorList>
            <person name="Vandepol N."/>
            <person name="Liber J."/>
            <person name="Desiro A."/>
            <person name="Na H."/>
            <person name="Kennedy M."/>
            <person name="Barry K."/>
            <person name="Grigoriev I.V."/>
            <person name="Miller A.N."/>
            <person name="O'Donnell K."/>
            <person name="Stajich J.E."/>
            <person name="Bonito G."/>
        </authorList>
    </citation>
    <scope>NUCLEOTIDE SEQUENCE</scope>
    <source>
        <strain evidence="3">NRRL 2769</strain>
    </source>
</reference>
<evidence type="ECO:0000313" key="4">
    <source>
        <dbReference type="Proteomes" id="UP000703661"/>
    </source>
</evidence>
<feature type="region of interest" description="Disordered" evidence="2">
    <location>
        <begin position="401"/>
        <end position="421"/>
    </location>
</feature>
<feature type="compositionally biased region" description="Polar residues" evidence="2">
    <location>
        <begin position="317"/>
        <end position="327"/>
    </location>
</feature>
<feature type="compositionally biased region" description="Low complexity" evidence="2">
    <location>
        <begin position="13"/>
        <end position="36"/>
    </location>
</feature>
<dbReference type="AlphaFoldDB" id="A0A9P6N3F0"/>
<feature type="region of interest" description="Disordered" evidence="2">
    <location>
        <begin position="126"/>
        <end position="182"/>
    </location>
</feature>
<name>A0A9P6N3F0_9FUNG</name>
<feature type="compositionally biased region" description="Low complexity" evidence="2">
    <location>
        <begin position="411"/>
        <end position="420"/>
    </location>
</feature>
<proteinExistence type="predicted"/>
<feature type="region of interest" description="Disordered" evidence="2">
    <location>
        <begin position="278"/>
        <end position="387"/>
    </location>
</feature>
<evidence type="ECO:0000313" key="3">
    <source>
        <dbReference type="EMBL" id="KAG0023402.1"/>
    </source>
</evidence>
<feature type="compositionally biased region" description="Polar residues" evidence="2">
    <location>
        <begin position="99"/>
        <end position="108"/>
    </location>
</feature>
<feature type="compositionally biased region" description="Basic and acidic residues" evidence="2">
    <location>
        <begin position="293"/>
        <end position="315"/>
    </location>
</feature>
<feature type="region of interest" description="Disordered" evidence="2">
    <location>
        <begin position="1"/>
        <end position="36"/>
    </location>
</feature>
<feature type="compositionally biased region" description="Pro residues" evidence="2">
    <location>
        <begin position="341"/>
        <end position="355"/>
    </location>
</feature>
<organism evidence="3 4">
    <name type="scientific">Entomortierella chlamydospora</name>
    <dbReference type="NCBI Taxonomy" id="101097"/>
    <lineage>
        <taxon>Eukaryota</taxon>
        <taxon>Fungi</taxon>
        <taxon>Fungi incertae sedis</taxon>
        <taxon>Mucoromycota</taxon>
        <taxon>Mortierellomycotina</taxon>
        <taxon>Mortierellomycetes</taxon>
        <taxon>Mortierellales</taxon>
        <taxon>Mortierellaceae</taxon>
        <taxon>Entomortierella</taxon>
    </lineage>
</organism>
<feature type="compositionally biased region" description="Low complexity" evidence="2">
    <location>
        <begin position="328"/>
        <end position="340"/>
    </location>
</feature>
<keyword evidence="4" id="KW-1185">Reference proteome</keyword>
<sequence length="457" mass="49841">MNWIGSVPSITESSTTDASPTMSASSSSILSSSSRAPNALTVSPADRVWGIWHDFLLTGMSPDVVLYTAVIGVLLKANEYDRVNQVWQHMHRRLDHQNQDQGRNSGCQSRKKDTVEEIDVVSKTLSHGTSTSLLSPSPSPSPLLSTVCNVDERPKGRRKSNAIDLLDSENQRPQNRKSVTPNIQTYSVLMQTHVLKRDIQGVAQTYKEFLQSTAPPPPSTSASRSTNVASASEKHQQQHGTRANTVFLNQILTALVNLGENNAAKEIYAAMRLDHDQAHSTSATANNADNAEEEKKEEEKTLAKRVELSKSRDEVGSTVNDDYTSKATLLPTSSTSSSLPLPLPLPLPSPSPSPSVPGTISSFLTGSTLASSSNSSPVHHRNSERRSTWLKRVVHEARKSQLSVFKGKGKSPSSSTLLSSIQPDNTTRKLILKMARRKNDTALEEIVLKDLDSDFVT</sequence>
<comment type="caution">
    <text evidence="3">The sequence shown here is derived from an EMBL/GenBank/DDBJ whole genome shotgun (WGS) entry which is preliminary data.</text>
</comment>
<feature type="compositionally biased region" description="Polar residues" evidence="2">
    <location>
        <begin position="171"/>
        <end position="182"/>
    </location>
</feature>
<feature type="region of interest" description="Disordered" evidence="2">
    <location>
        <begin position="94"/>
        <end position="114"/>
    </location>
</feature>
<dbReference type="Gene3D" id="1.25.40.10">
    <property type="entry name" value="Tetratricopeptide repeat domain"/>
    <property type="match status" value="1"/>
</dbReference>
<dbReference type="InterPro" id="IPR011990">
    <property type="entry name" value="TPR-like_helical_dom_sf"/>
</dbReference>
<feature type="compositionally biased region" description="Polar residues" evidence="2">
    <location>
        <begin position="356"/>
        <end position="370"/>
    </location>
</feature>
<dbReference type="EMBL" id="JAAAID010000058">
    <property type="protein sequence ID" value="KAG0023402.1"/>
    <property type="molecule type" value="Genomic_DNA"/>
</dbReference>
<accession>A0A9P6N3F0</accession>
<dbReference type="InterPro" id="IPR051222">
    <property type="entry name" value="PPR/CCM1_RNA-binding"/>
</dbReference>
<evidence type="ECO:0000256" key="2">
    <source>
        <dbReference type="SAM" id="MobiDB-lite"/>
    </source>
</evidence>
<dbReference type="PANTHER" id="PTHR47942:SF63">
    <property type="entry name" value="PENTATRICOPEPTIDE REPEAT-CONTAINING PROTEIN"/>
    <property type="match status" value="1"/>
</dbReference>